<dbReference type="EMBL" id="KT006949">
    <property type="protein sequence ID" value="AKQ01072.1"/>
    <property type="molecule type" value="Genomic_DNA"/>
</dbReference>
<evidence type="ECO:0000256" key="8">
    <source>
        <dbReference type="SAM" id="MobiDB-lite"/>
    </source>
</evidence>
<dbReference type="PANTHER" id="PTHR11620">
    <property type="entry name" value="60S RIBOSOMAL PROTEIN L23A"/>
    <property type="match status" value="1"/>
</dbReference>
<protein>
    <recommendedName>
        <fullName evidence="7">50S ribosomal protein L23</fullName>
    </recommendedName>
</protein>
<dbReference type="GO" id="GO:0003735">
    <property type="term" value="F:structural constituent of ribosome"/>
    <property type="evidence" value="ECO:0007669"/>
    <property type="project" value="InterPro"/>
</dbReference>
<feature type="compositionally biased region" description="Basic and acidic residues" evidence="8">
    <location>
        <begin position="50"/>
        <end position="64"/>
    </location>
</feature>
<evidence type="ECO:0000256" key="2">
    <source>
        <dbReference type="ARBA" id="ARBA00022730"/>
    </source>
</evidence>
<dbReference type="GO" id="GO:1990904">
    <property type="term" value="C:ribonucleoprotein complex"/>
    <property type="evidence" value="ECO:0007669"/>
    <property type="project" value="UniProtKB-KW"/>
</dbReference>
<dbReference type="GO" id="GO:0005840">
    <property type="term" value="C:ribosome"/>
    <property type="evidence" value="ECO:0007669"/>
    <property type="project" value="UniProtKB-KW"/>
</dbReference>
<dbReference type="GO" id="GO:0006412">
    <property type="term" value="P:translation"/>
    <property type="evidence" value="ECO:0007669"/>
    <property type="project" value="InterPro"/>
</dbReference>
<comment type="similarity">
    <text evidence="1 6">Belongs to the universal ribosomal protein uL23 family.</text>
</comment>
<evidence type="ECO:0000256" key="3">
    <source>
        <dbReference type="ARBA" id="ARBA00022884"/>
    </source>
</evidence>
<accession>A0A0H4T3V5</accession>
<dbReference type="Gene3D" id="3.30.70.330">
    <property type="match status" value="1"/>
</dbReference>
<dbReference type="PROSITE" id="PS00050">
    <property type="entry name" value="RIBOSOMAL_L23"/>
    <property type="match status" value="1"/>
</dbReference>
<dbReference type="SUPFAM" id="SSF54189">
    <property type="entry name" value="Ribosomal proteins S24e, L23 and L15e"/>
    <property type="match status" value="1"/>
</dbReference>
<dbReference type="GO" id="GO:0019843">
    <property type="term" value="F:rRNA binding"/>
    <property type="evidence" value="ECO:0007669"/>
    <property type="project" value="UniProtKB-KW"/>
</dbReference>
<dbReference type="Pfam" id="PF00276">
    <property type="entry name" value="Ribosomal_L23"/>
    <property type="match status" value="1"/>
</dbReference>
<evidence type="ECO:0000256" key="1">
    <source>
        <dbReference type="ARBA" id="ARBA00006700"/>
    </source>
</evidence>
<organism evidence="9">
    <name type="scientific">uncultured euryarchaeote Rifle_16ft_4_minimus_14142</name>
    <dbReference type="NCBI Taxonomy" id="1665188"/>
    <lineage>
        <taxon>Archaea</taxon>
        <taxon>Methanobacteriati</taxon>
        <taxon>Methanobacteriota</taxon>
        <taxon>environmental samples</taxon>
    </lineage>
</organism>
<evidence type="ECO:0000313" key="9">
    <source>
        <dbReference type="EMBL" id="AKQ01072.1"/>
    </source>
</evidence>
<evidence type="ECO:0000256" key="5">
    <source>
        <dbReference type="ARBA" id="ARBA00023274"/>
    </source>
</evidence>
<keyword evidence="3 7" id="KW-0694">RNA-binding</keyword>
<name>A0A0H4T3V5_9EURY</name>
<dbReference type="InterPro" id="IPR012677">
    <property type="entry name" value="Nucleotide-bd_a/b_plait_sf"/>
</dbReference>
<proteinExistence type="inferred from homology"/>
<dbReference type="InterPro" id="IPR001014">
    <property type="entry name" value="Ribosomal_uL23_CS"/>
</dbReference>
<feature type="compositionally biased region" description="Basic residues" evidence="8">
    <location>
        <begin position="65"/>
        <end position="81"/>
    </location>
</feature>
<evidence type="ECO:0000256" key="6">
    <source>
        <dbReference type="RuleBase" id="RU003934"/>
    </source>
</evidence>
<evidence type="ECO:0000256" key="4">
    <source>
        <dbReference type="ARBA" id="ARBA00022980"/>
    </source>
</evidence>
<keyword evidence="2 7" id="KW-0699">rRNA-binding</keyword>
<keyword evidence="4 6" id="KW-0689">Ribosomal protein</keyword>
<dbReference type="InterPro" id="IPR013025">
    <property type="entry name" value="Ribosomal_uL23-like"/>
</dbReference>
<keyword evidence="5 6" id="KW-0687">Ribonucleoprotein</keyword>
<sequence length="151" mass="17252">MAGFNPYDVLIRPVGRFTSEKVLNAAERLAPSEVAEFRAASRKAVADLRASTKDDEALTKEEKAKKVRRETRKLLHHRRADRRTQNANQNKVVFDVRPTASKPEIKRAIEQVYDVKVVRVNTLHTKRGKRAIIKLSEADNAEDIYTRLGQM</sequence>
<dbReference type="InterPro" id="IPR012678">
    <property type="entry name" value="Ribosomal_uL23/eL15/eS24_sf"/>
</dbReference>
<dbReference type="AlphaFoldDB" id="A0A0H4T3V5"/>
<feature type="region of interest" description="Disordered" evidence="8">
    <location>
        <begin position="50"/>
        <end position="89"/>
    </location>
</feature>
<evidence type="ECO:0000256" key="7">
    <source>
        <dbReference type="RuleBase" id="RU003935"/>
    </source>
</evidence>
<reference evidence="9" key="1">
    <citation type="journal article" date="2015" name="ISME J.">
        <title>Aquifer environment selects for microbial species cohorts in sediment and groundwater.</title>
        <authorList>
            <person name="Hug L.A."/>
            <person name="Thomas B.C."/>
            <person name="Brown C.T."/>
            <person name="Frischkorn K.R."/>
            <person name="Williams K.H."/>
            <person name="Tringe S.G."/>
            <person name="Banfield J.F."/>
        </authorList>
    </citation>
    <scope>NUCLEOTIDE SEQUENCE</scope>
</reference>